<dbReference type="InterPro" id="IPR018117">
    <property type="entry name" value="C5_DNA_meth_AS"/>
</dbReference>
<keyword evidence="4" id="KW-0680">Restriction system</keyword>
<dbReference type="Gene3D" id="3.90.120.10">
    <property type="entry name" value="DNA Methylase, subunit A, domain 2"/>
    <property type="match status" value="1"/>
</dbReference>
<dbReference type="PROSITE" id="PS00095">
    <property type="entry name" value="C5_MTASE_2"/>
    <property type="match status" value="1"/>
</dbReference>
<evidence type="ECO:0000256" key="6">
    <source>
        <dbReference type="RuleBase" id="RU000416"/>
    </source>
</evidence>
<evidence type="ECO:0000256" key="1">
    <source>
        <dbReference type="ARBA" id="ARBA00022603"/>
    </source>
</evidence>
<keyword evidence="3 5" id="KW-0949">S-adenosyl-L-methionine</keyword>
<dbReference type="PROSITE" id="PS00094">
    <property type="entry name" value="C5_MTASE_1"/>
    <property type="match status" value="1"/>
</dbReference>
<dbReference type="InterPro" id="IPR031303">
    <property type="entry name" value="C5_meth_CS"/>
</dbReference>
<gene>
    <name evidence="8" type="ORF">UR34_C0022G0004</name>
</gene>
<dbReference type="NCBIfam" id="TIGR00675">
    <property type="entry name" value="dcm"/>
    <property type="match status" value="1"/>
</dbReference>
<evidence type="ECO:0000256" key="7">
    <source>
        <dbReference type="RuleBase" id="RU000417"/>
    </source>
</evidence>
<dbReference type="InterPro" id="IPR050750">
    <property type="entry name" value="C5-MTase"/>
</dbReference>
<proteinExistence type="inferred from homology"/>
<dbReference type="SUPFAM" id="SSF53335">
    <property type="entry name" value="S-adenosyl-L-methionine-dependent methyltransferases"/>
    <property type="match status" value="1"/>
</dbReference>
<dbReference type="AlphaFoldDB" id="A0A0G0CHF2"/>
<feature type="active site" evidence="5">
    <location>
        <position position="89"/>
    </location>
</feature>
<evidence type="ECO:0000313" key="9">
    <source>
        <dbReference type="Proteomes" id="UP000034302"/>
    </source>
</evidence>
<comment type="catalytic activity">
    <reaction evidence="7">
        <text>a 2'-deoxycytidine in DNA + S-adenosyl-L-methionine = a 5-methyl-2'-deoxycytidine in DNA + S-adenosyl-L-homocysteine + H(+)</text>
        <dbReference type="Rhea" id="RHEA:13681"/>
        <dbReference type="Rhea" id="RHEA-COMP:11369"/>
        <dbReference type="Rhea" id="RHEA-COMP:11370"/>
        <dbReference type="ChEBI" id="CHEBI:15378"/>
        <dbReference type="ChEBI" id="CHEBI:57856"/>
        <dbReference type="ChEBI" id="CHEBI:59789"/>
        <dbReference type="ChEBI" id="CHEBI:85452"/>
        <dbReference type="ChEBI" id="CHEBI:85454"/>
        <dbReference type="EC" id="2.1.1.37"/>
    </reaction>
</comment>
<evidence type="ECO:0000256" key="4">
    <source>
        <dbReference type="ARBA" id="ARBA00022747"/>
    </source>
</evidence>
<dbReference type="PANTHER" id="PTHR46098">
    <property type="entry name" value="TRNA (CYTOSINE(38)-C(5))-METHYLTRANSFERASE"/>
    <property type="match status" value="1"/>
</dbReference>
<dbReference type="EMBL" id="LBOV01000022">
    <property type="protein sequence ID" value="KKP42977.1"/>
    <property type="molecule type" value="Genomic_DNA"/>
</dbReference>
<evidence type="ECO:0000256" key="5">
    <source>
        <dbReference type="PROSITE-ProRule" id="PRU01016"/>
    </source>
</evidence>
<dbReference type="PANTHER" id="PTHR46098:SF1">
    <property type="entry name" value="TRNA (CYTOSINE(38)-C(5))-METHYLTRANSFERASE"/>
    <property type="match status" value="1"/>
</dbReference>
<evidence type="ECO:0000256" key="2">
    <source>
        <dbReference type="ARBA" id="ARBA00022679"/>
    </source>
</evidence>
<dbReference type="GO" id="GO:0003886">
    <property type="term" value="F:DNA (cytosine-5-)-methyltransferase activity"/>
    <property type="evidence" value="ECO:0007669"/>
    <property type="project" value="UniProtKB-EC"/>
</dbReference>
<dbReference type="GO" id="GO:0009307">
    <property type="term" value="P:DNA restriction-modification system"/>
    <property type="evidence" value="ECO:0007669"/>
    <property type="project" value="UniProtKB-KW"/>
</dbReference>
<name>A0A0G0CHF2_9BACT</name>
<reference evidence="8 9" key="1">
    <citation type="journal article" date="2015" name="Nature">
        <title>rRNA introns, odd ribosomes, and small enigmatic genomes across a large radiation of phyla.</title>
        <authorList>
            <person name="Brown C.T."/>
            <person name="Hug L.A."/>
            <person name="Thomas B.C."/>
            <person name="Sharon I."/>
            <person name="Castelle C.J."/>
            <person name="Singh A."/>
            <person name="Wilkins M.J."/>
            <person name="Williams K.H."/>
            <person name="Banfield J.F."/>
        </authorList>
    </citation>
    <scope>NUCLEOTIDE SEQUENCE [LARGE SCALE GENOMIC DNA]</scope>
</reference>
<organism evidence="8 9">
    <name type="scientific">candidate division WS6 bacterium GW2011_GWC1_33_20</name>
    <dbReference type="NCBI Taxonomy" id="1619089"/>
    <lineage>
        <taxon>Bacteria</taxon>
        <taxon>Candidatus Dojkabacteria</taxon>
    </lineage>
</organism>
<comment type="similarity">
    <text evidence="5 6">Belongs to the class I-like SAM-binding methyltransferase superfamily. C5-methyltransferase family.</text>
</comment>
<dbReference type="EC" id="2.1.1.37" evidence="7"/>
<accession>A0A0G0CHF2</accession>
<dbReference type="Gene3D" id="3.40.50.150">
    <property type="entry name" value="Vaccinia Virus protein VP39"/>
    <property type="match status" value="1"/>
</dbReference>
<dbReference type="GO" id="GO:0032259">
    <property type="term" value="P:methylation"/>
    <property type="evidence" value="ECO:0007669"/>
    <property type="project" value="UniProtKB-KW"/>
</dbReference>
<dbReference type="Pfam" id="PF00145">
    <property type="entry name" value="DNA_methylase"/>
    <property type="match status" value="1"/>
</dbReference>
<keyword evidence="2 5" id="KW-0808">Transferase</keyword>
<dbReference type="PATRIC" id="fig|1619089.3.peg.653"/>
<keyword evidence="1 5" id="KW-0489">Methyltransferase</keyword>
<dbReference type="Proteomes" id="UP000034302">
    <property type="component" value="Unassembled WGS sequence"/>
</dbReference>
<evidence type="ECO:0000256" key="3">
    <source>
        <dbReference type="ARBA" id="ARBA00022691"/>
    </source>
</evidence>
<protein>
    <recommendedName>
        <fullName evidence="7">Cytosine-specific methyltransferase</fullName>
        <ecNumber evidence="7">2.1.1.37</ecNumber>
    </recommendedName>
</protein>
<sequence length="428" mass="48862">MSKKTYRIIDLFAGVGGFRVAFNQANDAIGKELFKVIWGNQWEPGRKVQYAAEIYKKAFGEDGFVNEDIAKVKTADIPNHDIVVGGFPCQDYSVATTKKLSNGIEGKKGVLWWQIERIIREKAESGDHPEILIFENVDRLISSPAKQRGRDFAIMLTCLDLLGYMVEWRVIDASEYGYPQRRKRIYFVGYRKDSKIYKSFKGDFESWLTKDGLFASGFPVNKKSDKAITKLHLYEGIRCKKRSSIIKEVSDNFNQAGTSTPFKKAGLLFNGHVVTLDVETNYQGEKKTLGEILITDEKEIPDEFFIPKEEYDKWRYLKGAKKEKRIQKSTGYEYQYAEGAITYPDALDRPSRTIITGEGGKAPSRFKHVVRTESGRLRRLTPVELERLDMFPDNHTVGYSSQTRAFLMGNALVVGVIQKIAETLYEKL</sequence>
<evidence type="ECO:0000313" key="8">
    <source>
        <dbReference type="EMBL" id="KKP42977.1"/>
    </source>
</evidence>
<dbReference type="PROSITE" id="PS51679">
    <property type="entry name" value="SAM_MT_C5"/>
    <property type="match status" value="1"/>
</dbReference>
<comment type="caution">
    <text evidence="8">The sequence shown here is derived from an EMBL/GenBank/DDBJ whole genome shotgun (WGS) entry which is preliminary data.</text>
</comment>
<dbReference type="InterPro" id="IPR001525">
    <property type="entry name" value="C5_MeTfrase"/>
</dbReference>
<dbReference type="InterPro" id="IPR029063">
    <property type="entry name" value="SAM-dependent_MTases_sf"/>
</dbReference>
<dbReference type="PRINTS" id="PR00105">
    <property type="entry name" value="C5METTRFRASE"/>
</dbReference>